<reference evidence="2" key="1">
    <citation type="submission" date="2018-12" db="EMBL/GenBank/DDBJ databases">
        <title>Dusodibacter welbiota gen. nov., sp. nov., isolated from human faeces and emended description of the Oscillibacter genus.</title>
        <authorList>
            <person name="Le Roy T."/>
            <person name="Van der Smissen P."/>
            <person name="Delzenne N."/>
            <person name="Muccioli G."/>
            <person name="Collet J.F."/>
            <person name="Cani P.D."/>
        </authorList>
    </citation>
    <scope>NUCLEOTIDE SEQUENCE [LARGE SCALE GENOMIC DNA]</scope>
    <source>
        <strain evidence="2">J115</strain>
    </source>
</reference>
<name>A0A856HZE5_9FIRM</name>
<gene>
    <name evidence="1" type="ORF">EIO64_08570</name>
</gene>
<dbReference type="SUPFAM" id="SSF55331">
    <property type="entry name" value="Tautomerase/MIF"/>
    <property type="match status" value="1"/>
</dbReference>
<keyword evidence="2" id="KW-1185">Reference proteome</keyword>
<proteinExistence type="predicted"/>
<accession>A0A856HZE5</accession>
<dbReference type="InterPro" id="IPR014347">
    <property type="entry name" value="Tautomerase/MIF_sf"/>
</dbReference>
<sequence>MEWISFEYVPSVYFAAEADKERCPMVEIYWFKRPVELMQKISSIFSEELSRVGINRVIIQIIDTLRENYFDLTYGAK</sequence>
<dbReference type="Proteomes" id="UP000298642">
    <property type="component" value="Chromosome"/>
</dbReference>
<dbReference type="EMBL" id="CP034413">
    <property type="protein sequence ID" value="QCI59273.3"/>
    <property type="molecule type" value="Genomic_DNA"/>
</dbReference>
<dbReference type="Gene3D" id="3.30.429.10">
    <property type="entry name" value="Macrophage Migration Inhibitory Factor"/>
    <property type="match status" value="1"/>
</dbReference>
<evidence type="ECO:0000313" key="1">
    <source>
        <dbReference type="EMBL" id="QCI59273.3"/>
    </source>
</evidence>
<organism evidence="1 2">
    <name type="scientific">Dysosmobacter welbionis</name>
    <dbReference type="NCBI Taxonomy" id="2093857"/>
    <lineage>
        <taxon>Bacteria</taxon>
        <taxon>Bacillati</taxon>
        <taxon>Bacillota</taxon>
        <taxon>Clostridia</taxon>
        <taxon>Eubacteriales</taxon>
        <taxon>Oscillospiraceae</taxon>
        <taxon>Dysosmobacter</taxon>
    </lineage>
</organism>
<dbReference type="AlphaFoldDB" id="A0A856HZE5"/>
<dbReference type="KEGG" id="obj:EIO64_08570"/>
<dbReference type="Pfam" id="PF08921">
    <property type="entry name" value="DUF1904"/>
    <property type="match status" value="1"/>
</dbReference>
<protein>
    <submittedName>
        <fullName evidence="1">DUF1904 domain-containing protein</fullName>
    </submittedName>
</protein>
<evidence type="ECO:0000313" key="2">
    <source>
        <dbReference type="Proteomes" id="UP000298642"/>
    </source>
</evidence>
<dbReference type="InterPro" id="IPR015017">
    <property type="entry name" value="DUF1904"/>
</dbReference>